<dbReference type="InterPro" id="IPR039323">
    <property type="entry name" value="ANKRD_45/46/60"/>
</dbReference>
<dbReference type="Gene3D" id="1.25.40.20">
    <property type="entry name" value="Ankyrin repeat-containing domain"/>
    <property type="match status" value="2"/>
</dbReference>
<dbReference type="Proteomes" id="UP001178507">
    <property type="component" value="Unassembled WGS sequence"/>
</dbReference>
<feature type="repeat" description="ANK" evidence="1">
    <location>
        <begin position="336"/>
        <end position="368"/>
    </location>
</feature>
<gene>
    <name evidence="2" type="ORF">EVOR1521_LOCUS2500</name>
</gene>
<dbReference type="InterPro" id="IPR036770">
    <property type="entry name" value="Ankyrin_rpt-contain_sf"/>
</dbReference>
<keyword evidence="1" id="KW-0040">ANK repeat</keyword>
<dbReference type="EMBL" id="CAUJNA010000133">
    <property type="protein sequence ID" value="CAJ1372408.1"/>
    <property type="molecule type" value="Genomic_DNA"/>
</dbReference>
<reference evidence="2" key="1">
    <citation type="submission" date="2023-08" db="EMBL/GenBank/DDBJ databases">
        <authorList>
            <person name="Chen Y."/>
            <person name="Shah S."/>
            <person name="Dougan E. K."/>
            <person name="Thang M."/>
            <person name="Chan C."/>
        </authorList>
    </citation>
    <scope>NUCLEOTIDE SEQUENCE</scope>
</reference>
<dbReference type="InterPro" id="IPR018616">
    <property type="entry name" value="GUCD1"/>
</dbReference>
<organism evidence="2 3">
    <name type="scientific">Effrenium voratum</name>
    <dbReference type="NCBI Taxonomy" id="2562239"/>
    <lineage>
        <taxon>Eukaryota</taxon>
        <taxon>Sar</taxon>
        <taxon>Alveolata</taxon>
        <taxon>Dinophyceae</taxon>
        <taxon>Suessiales</taxon>
        <taxon>Symbiodiniaceae</taxon>
        <taxon>Effrenium</taxon>
    </lineage>
</organism>
<dbReference type="AlphaFoldDB" id="A0AA36HQG0"/>
<protein>
    <submittedName>
        <fullName evidence="2">Uncharacterized protein</fullName>
    </submittedName>
</protein>
<feature type="repeat" description="ANK" evidence="1">
    <location>
        <begin position="270"/>
        <end position="302"/>
    </location>
</feature>
<sequence>MIVKAVTGRDVGKSVCDEASEILPGRCIETRQLALALGRLLPAEQVRISFCFLFTQACGFEFYERYKAEVEEDRKEAMCRFYREAMQLNLSAECRSVSLRELTEFFRPELDHEFYDFSCRAALVLLDWTVVSAFLTSGKCRDEDCQHVLTVDAASYFGHFCILTSLNDRSASIIDPSSSQPHAGIPPANVRGGRLLQLPIGVFEGARRSRGTDEDMILISWHREALVSSGYQAPSLSWMPAFLTACYRGNARLVAQLMERMQTFEEPNRLRTTPLMVAAWRGHLQVVEMLLQRRADPDEHAGSAGGTALWFAAECGHKEIVKLLLQHQASPNVESAGHSALWVASKQGHCASVQLLLEAAATLDKQGQDGTALCAAAQTGQLKIVRLLLSVQASLEAVNCNRATPLLVAAEAGRVDVMEVLLQQGASLRARNHNDASALHLAAVQG</sequence>
<dbReference type="InterPro" id="IPR002110">
    <property type="entry name" value="Ankyrin_rpt"/>
</dbReference>
<feature type="repeat" description="ANK" evidence="1">
    <location>
        <begin position="304"/>
        <end position="336"/>
    </location>
</feature>
<dbReference type="PANTHER" id="PTHR22677">
    <property type="entry name" value="ANKYRIN REPEAT DOMAIN-CONTAINING PROTEIN 60"/>
    <property type="match status" value="1"/>
</dbReference>
<dbReference type="Pfam" id="PF12796">
    <property type="entry name" value="Ank_2"/>
    <property type="match status" value="3"/>
</dbReference>
<feature type="repeat" description="ANK" evidence="1">
    <location>
        <begin position="368"/>
        <end position="400"/>
    </location>
</feature>
<comment type="caution">
    <text evidence="2">The sequence shown here is derived from an EMBL/GenBank/DDBJ whole genome shotgun (WGS) entry which is preliminary data.</text>
</comment>
<evidence type="ECO:0000256" key="1">
    <source>
        <dbReference type="PROSITE-ProRule" id="PRU00023"/>
    </source>
</evidence>
<dbReference type="PROSITE" id="PS50088">
    <property type="entry name" value="ANK_REPEAT"/>
    <property type="match status" value="5"/>
</dbReference>
<evidence type="ECO:0000313" key="3">
    <source>
        <dbReference type="Proteomes" id="UP001178507"/>
    </source>
</evidence>
<dbReference type="Pfam" id="PF09778">
    <property type="entry name" value="Guanylate_cyc_2"/>
    <property type="match status" value="1"/>
</dbReference>
<dbReference type="PROSITE" id="PS50297">
    <property type="entry name" value="ANK_REP_REGION"/>
    <property type="match status" value="3"/>
</dbReference>
<accession>A0AA36HQG0</accession>
<dbReference type="PRINTS" id="PR01415">
    <property type="entry name" value="ANKYRIN"/>
</dbReference>
<keyword evidence="3" id="KW-1185">Reference proteome</keyword>
<dbReference type="SMART" id="SM00248">
    <property type="entry name" value="ANK"/>
    <property type="match status" value="6"/>
</dbReference>
<evidence type="ECO:0000313" key="2">
    <source>
        <dbReference type="EMBL" id="CAJ1372408.1"/>
    </source>
</evidence>
<feature type="repeat" description="ANK" evidence="1">
    <location>
        <begin position="401"/>
        <end position="433"/>
    </location>
</feature>
<dbReference type="PANTHER" id="PTHR22677:SF4">
    <property type="entry name" value="USHER SYNDROME TYPE-1G PROTEIN-LIKE PROTEIN"/>
    <property type="match status" value="1"/>
</dbReference>
<name>A0AA36HQG0_9DINO</name>
<dbReference type="SUPFAM" id="SSF48403">
    <property type="entry name" value="Ankyrin repeat"/>
    <property type="match status" value="1"/>
</dbReference>
<proteinExistence type="predicted"/>